<dbReference type="NCBIfam" id="TIGR00035">
    <property type="entry name" value="asp_race"/>
    <property type="match status" value="1"/>
</dbReference>
<organism evidence="3 4">
    <name type="scientific">Terrihalobacillus insolitus</name>
    <dbReference type="NCBI Taxonomy" id="2950438"/>
    <lineage>
        <taxon>Bacteria</taxon>
        <taxon>Bacillati</taxon>
        <taxon>Bacillota</taxon>
        <taxon>Bacilli</taxon>
        <taxon>Bacillales</taxon>
        <taxon>Bacillaceae</taxon>
        <taxon>Terrihalobacillus</taxon>
    </lineage>
</organism>
<reference evidence="3" key="1">
    <citation type="submission" date="2022-06" db="EMBL/GenBank/DDBJ databases">
        <title>Aquibacillus sp. a new bacterium isolated from soil saline samples.</title>
        <authorList>
            <person name="Galisteo C."/>
            <person name="De La Haba R."/>
            <person name="Sanchez-Porro C."/>
            <person name="Ventosa A."/>
        </authorList>
    </citation>
    <scope>NUCLEOTIDE SEQUENCE</scope>
    <source>
        <strain evidence="3">3ASR75-11</strain>
    </source>
</reference>
<comment type="similarity">
    <text evidence="1">Belongs to the aspartate/glutamate racemases family.</text>
</comment>
<protein>
    <submittedName>
        <fullName evidence="3">Aspartate/glutamate racemase family protein</fullName>
    </submittedName>
</protein>
<dbReference type="RefSeq" id="WP_272434813.1">
    <property type="nucleotide sequence ID" value="NZ_JAMQKB010000001.1"/>
</dbReference>
<dbReference type="PROSITE" id="PS00924">
    <property type="entry name" value="ASP_GLU_RACEMASE_2"/>
    <property type="match status" value="1"/>
</dbReference>
<proteinExistence type="inferred from homology"/>
<evidence type="ECO:0000313" key="3">
    <source>
        <dbReference type="EMBL" id="MDC3423156.1"/>
    </source>
</evidence>
<keyword evidence="2" id="KW-0413">Isomerase</keyword>
<evidence type="ECO:0000256" key="2">
    <source>
        <dbReference type="ARBA" id="ARBA00023235"/>
    </source>
</evidence>
<dbReference type="InterPro" id="IPR004380">
    <property type="entry name" value="Asp_race"/>
</dbReference>
<keyword evidence="4" id="KW-1185">Reference proteome</keyword>
<dbReference type="PANTHER" id="PTHR21198">
    <property type="entry name" value="GLUTAMATE RACEMASE"/>
    <property type="match status" value="1"/>
</dbReference>
<accession>A0A9X3WRX0</accession>
<dbReference type="SUPFAM" id="SSF53681">
    <property type="entry name" value="Aspartate/glutamate racemase"/>
    <property type="match status" value="2"/>
</dbReference>
<dbReference type="EMBL" id="JAMQKB010000001">
    <property type="protein sequence ID" value="MDC3423156.1"/>
    <property type="molecule type" value="Genomic_DNA"/>
</dbReference>
<dbReference type="GO" id="GO:0047661">
    <property type="term" value="F:amino-acid racemase activity"/>
    <property type="evidence" value="ECO:0007669"/>
    <property type="project" value="InterPro"/>
</dbReference>
<dbReference type="Pfam" id="PF01177">
    <property type="entry name" value="Asp_Glu_race"/>
    <property type="match status" value="1"/>
</dbReference>
<comment type="caution">
    <text evidence="3">The sequence shown here is derived from an EMBL/GenBank/DDBJ whole genome shotgun (WGS) entry which is preliminary data.</text>
</comment>
<dbReference type="PANTHER" id="PTHR21198:SF7">
    <property type="entry name" value="ASPARTATE-GLUTAMATE RACEMASE FAMILY"/>
    <property type="match status" value="1"/>
</dbReference>
<dbReference type="InterPro" id="IPR001920">
    <property type="entry name" value="Asp/Glu_race"/>
</dbReference>
<evidence type="ECO:0000313" key="4">
    <source>
        <dbReference type="Proteomes" id="UP001145050"/>
    </source>
</evidence>
<dbReference type="InterPro" id="IPR015942">
    <property type="entry name" value="Asp/Glu/hydantoin_racemase"/>
</dbReference>
<evidence type="ECO:0000256" key="1">
    <source>
        <dbReference type="ARBA" id="ARBA00007847"/>
    </source>
</evidence>
<dbReference type="Proteomes" id="UP001145050">
    <property type="component" value="Unassembled WGS sequence"/>
</dbReference>
<dbReference type="InterPro" id="IPR033134">
    <property type="entry name" value="Asp/Glu_racemase_AS_2"/>
</dbReference>
<dbReference type="AlphaFoldDB" id="A0A9X3WRX0"/>
<dbReference type="Gene3D" id="3.40.50.1860">
    <property type="match status" value="2"/>
</dbReference>
<gene>
    <name evidence="3" type="ORF">NC797_01365</name>
</gene>
<sequence length="229" mass="25381">MKVLGLIGGMSWESSSEYYRKLNQAIAQKLGGLHSAECILYSIDFNEIDLLQRQGEWEKAGQKIATIAKKLENAGAELLLLCTNTMHKVADTIERDLSIPLVHIGDATAKEITSAGISKVGLLGTTYTMEEDFYHDRLNKHGVKVITPNNENRSELNRIIFDELCKGIFVDDSKEKIIKMLQSLKEQGAEGIVLGCTEIPLIIKDEDSPLPIFNTLEIHVQTAVNLALS</sequence>
<name>A0A9X3WRX0_9BACI</name>